<dbReference type="Pfam" id="PF13832">
    <property type="entry name" value="zf-HC5HC2H_2"/>
    <property type="match status" value="2"/>
</dbReference>
<feature type="domain" description="PHD-type" evidence="8">
    <location>
        <begin position="337"/>
        <end position="458"/>
    </location>
</feature>
<evidence type="ECO:0000313" key="9">
    <source>
        <dbReference type="EMBL" id="KAI5407882.1"/>
    </source>
</evidence>
<evidence type="ECO:0000256" key="4">
    <source>
        <dbReference type="PROSITE-ProRule" id="PRU00146"/>
    </source>
</evidence>
<keyword evidence="10" id="KW-1185">Reference proteome</keyword>
<dbReference type="EMBL" id="JAMSHJ010000005">
    <property type="protein sequence ID" value="KAI5407882.1"/>
    <property type="molecule type" value="Genomic_DNA"/>
</dbReference>
<dbReference type="InterPro" id="IPR013083">
    <property type="entry name" value="Znf_RING/FYVE/PHD"/>
</dbReference>
<dbReference type="Gramene" id="Psat05G0393700-T1">
    <property type="protein sequence ID" value="KAI5407882.1"/>
    <property type="gene ID" value="KIW84_053937"/>
</dbReference>
<dbReference type="GO" id="GO:0005634">
    <property type="term" value="C:nucleus"/>
    <property type="evidence" value="ECO:0007669"/>
    <property type="project" value="UniProtKB-ARBA"/>
</dbReference>
<keyword evidence="1" id="KW-0479">Metal-binding</keyword>
<feature type="signal peptide" evidence="6">
    <location>
        <begin position="1"/>
        <end position="15"/>
    </location>
</feature>
<dbReference type="InterPro" id="IPR050701">
    <property type="entry name" value="Histone_Mod_Regulator"/>
</dbReference>
<keyword evidence="3" id="KW-0862">Zinc</keyword>
<evidence type="ECO:0000256" key="1">
    <source>
        <dbReference type="ARBA" id="ARBA00022723"/>
    </source>
</evidence>
<dbReference type="Gene3D" id="3.30.40.10">
    <property type="entry name" value="Zinc/RING finger domain, C3HC4 (zinc finger)"/>
    <property type="match status" value="4"/>
</dbReference>
<keyword evidence="2 4" id="KW-0863">Zinc-finger</keyword>
<evidence type="ECO:0000259" key="7">
    <source>
        <dbReference type="PROSITE" id="PS50016"/>
    </source>
</evidence>
<dbReference type="SMART" id="SM00249">
    <property type="entry name" value="PHD"/>
    <property type="match status" value="4"/>
</dbReference>
<feature type="domain" description="PHD-type" evidence="7">
    <location>
        <begin position="279"/>
        <end position="330"/>
    </location>
</feature>
<dbReference type="Pfam" id="PF13831">
    <property type="entry name" value="PHD_2"/>
    <property type="match status" value="2"/>
</dbReference>
<feature type="domain" description="PHD-type" evidence="7">
    <location>
        <begin position="1070"/>
        <end position="1119"/>
    </location>
</feature>
<dbReference type="Proteomes" id="UP001058974">
    <property type="component" value="Chromosome 5"/>
</dbReference>
<dbReference type="SUPFAM" id="SSF57903">
    <property type="entry name" value="FYVE/PHD zinc finger"/>
    <property type="match status" value="2"/>
</dbReference>
<comment type="caution">
    <text evidence="9">The sequence shown here is derived from an EMBL/GenBank/DDBJ whole genome shotgun (WGS) entry which is preliminary data.</text>
</comment>
<dbReference type="PROSITE" id="PS51805">
    <property type="entry name" value="EPHD"/>
    <property type="match status" value="2"/>
</dbReference>
<dbReference type="InterPro" id="IPR011011">
    <property type="entry name" value="Znf_FYVE_PHD"/>
</dbReference>
<dbReference type="GO" id="GO:0008270">
    <property type="term" value="F:zinc ion binding"/>
    <property type="evidence" value="ECO:0007669"/>
    <property type="project" value="UniProtKB-KW"/>
</dbReference>
<evidence type="ECO:0000313" key="10">
    <source>
        <dbReference type="Proteomes" id="UP001058974"/>
    </source>
</evidence>
<feature type="chain" id="PRO_5039371689" evidence="6">
    <location>
        <begin position="16"/>
        <end position="1482"/>
    </location>
</feature>
<proteinExistence type="predicted"/>
<sequence>MLSFICTLLLPAMTGERCYRRKNMVEEASAAAAVVEERPTPGSFPAALEIDYFSQARKALSERSPFDVAEETSTSAAVTLPSGLASLLSRLGDNRKRQKKSHSGGGDKKKKSSRAGEKLRGFDVWVETEECFRDLNLSDIDTLLEASTSYSLASRQCYTIPHLGNSPRFKVVSSEDEKKPAPLFNVVSSENEKNVIEEVNNENGFLGIELSDVVELEKALPNDDKNCDASDSRDSLEWFLGSRNRIFLASERPSKKRKLLGGDAGLEKVLMTSSCDGDQPCCHYCGRGDSGTNSNRLIVCSSCKAAVHWKCYGIQDDVDESWLCSWCKQKGDVDNSVSSCVLCSKKGGALKPVSGVDEGVESSQFVHLYCCLWMPEVYIDDLKKMEPVMNVEGIKETRRKLVCSVCKLKSGACVRCSHGSCRTSFHPLCAREARHRMEVWAKYGNDNIELRAFCLKHSDLQENRSILPLGGSIAVGNEFPKANDLPVTLPVKSEHNVKIGCSNGGLESDTNPDTLNHNDQPPDGGLSVCTVSAQNMLGCGAAPPHNIGVEGRTNENVNASDSPSFALVLKKLIERGKVDVNNVALEIGISPDTLTANINLQEGYMAPDVQHKIVNWLKAHVYTGAFHKGLKAKIKPANVSLDGSGASDGSDTSPLSDSGLPNPVAVNVKSVPPRRRTISNIRILKDNKVICSSEGVTTSENGVSIDKFLIPECENPGISNKASISDTTETETETETNIIKSDDIFHGVQGNADEPYKPSLSLCVPEQKSTNLQNASMLSDLHYPSHSASEPPDPCSMKMEAISSYIHPYINKKLLQIHDCLVPKDLIGLSGYRNSLVESSVANSFSNRESQQLICTDVYQPDQVKIEQLVKDKNLQLLEFYSEDELETELLYFQHRLLQRSVAKKSLTENLVYNVAKDLPQEIDKTHQQRWDAVIANQYLLDLREAKKLGRKEKKHKEAQAVLAAATAAAAASSRVSSFRKDTIDESVQHEVICTSFVNNYFNTWLLLTVKYTNFQNSFKLDALSGRTGACSQPMPRAKETLSRVAVTRASSEKYSDFSLPSSEFSKEQHKSCDICRRFENMLNPILVCSGCKVVVHSVCYRSVKETTGPWFCELCEDLSKSSGASAINSWEKPYFIAECALCGGTTGAFRKSSDGQWVHAFCAEWLFESTFRRGQIDAIEGMETVRKGVDICCVCHRRHGVCMKCCYGHCLTTFHPSCARSAGLFMIVRTAGGKMQHKAYCEKHSLEQKTKAEIPKHGVEELKSIKQIRVELERLRLLCERIVKREKIKRELVLCSHDILAFKRDHIARSVLVQSPFILPDGSSESATTSLKATTEGYRSCSEALQRSDDVTVDSSVSAKHRVRVAVSMDTDPKLDDDCSTSQSQYNHKIPEKMQFSGKQIPRRASATSRNISEEDVWRTKSRKLQTTETFGKELVMTSDEASMKNSRLPKGYAYVPADCLSNDKQSNEDVYATGPGEHDR</sequence>
<evidence type="ECO:0000256" key="5">
    <source>
        <dbReference type="SAM" id="MobiDB-lite"/>
    </source>
</evidence>
<protein>
    <submittedName>
        <fullName evidence="9">Uncharacterized protein</fullName>
    </submittedName>
</protein>
<accession>A0A9D4WUA3</accession>
<dbReference type="InterPro" id="IPR034732">
    <property type="entry name" value="EPHD"/>
</dbReference>
<name>A0A9D4WUA3_PEA</name>
<gene>
    <name evidence="9" type="ORF">KIW84_053937</name>
</gene>
<dbReference type="InterPro" id="IPR019786">
    <property type="entry name" value="Zinc_finger_PHD-type_CS"/>
</dbReference>
<reference evidence="9 10" key="1">
    <citation type="journal article" date="2022" name="Nat. Genet.">
        <title>Improved pea reference genome and pan-genome highlight genomic features and evolutionary characteristics.</title>
        <authorList>
            <person name="Yang T."/>
            <person name="Liu R."/>
            <person name="Luo Y."/>
            <person name="Hu S."/>
            <person name="Wang D."/>
            <person name="Wang C."/>
            <person name="Pandey M.K."/>
            <person name="Ge S."/>
            <person name="Xu Q."/>
            <person name="Li N."/>
            <person name="Li G."/>
            <person name="Huang Y."/>
            <person name="Saxena R.K."/>
            <person name="Ji Y."/>
            <person name="Li M."/>
            <person name="Yan X."/>
            <person name="He Y."/>
            <person name="Liu Y."/>
            <person name="Wang X."/>
            <person name="Xiang C."/>
            <person name="Varshney R.K."/>
            <person name="Ding H."/>
            <person name="Gao S."/>
            <person name="Zong X."/>
        </authorList>
    </citation>
    <scope>NUCLEOTIDE SEQUENCE [LARGE SCALE GENOMIC DNA]</scope>
    <source>
        <strain evidence="9 10">cv. Zhongwan 6</strain>
    </source>
</reference>
<dbReference type="GO" id="GO:0006357">
    <property type="term" value="P:regulation of transcription by RNA polymerase II"/>
    <property type="evidence" value="ECO:0007669"/>
    <property type="project" value="TreeGrafter"/>
</dbReference>
<dbReference type="PROSITE" id="PS01359">
    <property type="entry name" value="ZF_PHD_1"/>
    <property type="match status" value="2"/>
</dbReference>
<feature type="region of interest" description="Disordered" evidence="5">
    <location>
        <begin position="1460"/>
        <end position="1482"/>
    </location>
</feature>
<feature type="region of interest" description="Disordered" evidence="5">
    <location>
        <begin position="91"/>
        <end position="115"/>
    </location>
</feature>
<dbReference type="PANTHER" id="PTHR13793">
    <property type="entry name" value="PHD FINGER PROTEINS"/>
    <property type="match status" value="1"/>
</dbReference>
<evidence type="ECO:0000256" key="6">
    <source>
        <dbReference type="SAM" id="SignalP"/>
    </source>
</evidence>
<feature type="compositionally biased region" description="Low complexity" evidence="5">
    <location>
        <begin position="642"/>
        <end position="653"/>
    </location>
</feature>
<dbReference type="InterPro" id="IPR019787">
    <property type="entry name" value="Znf_PHD-finger"/>
</dbReference>
<keyword evidence="6" id="KW-0732">Signal</keyword>
<evidence type="ECO:0000256" key="3">
    <source>
        <dbReference type="ARBA" id="ARBA00022833"/>
    </source>
</evidence>
<evidence type="ECO:0000256" key="2">
    <source>
        <dbReference type="ARBA" id="ARBA00022771"/>
    </source>
</evidence>
<evidence type="ECO:0000259" key="8">
    <source>
        <dbReference type="PROSITE" id="PS51805"/>
    </source>
</evidence>
<dbReference type="InterPro" id="IPR001965">
    <property type="entry name" value="Znf_PHD"/>
</dbReference>
<feature type="compositionally biased region" description="Basic residues" evidence="5">
    <location>
        <begin position="96"/>
        <end position="113"/>
    </location>
</feature>
<dbReference type="CDD" id="cd15571">
    <property type="entry name" value="ePHD"/>
    <property type="match status" value="1"/>
</dbReference>
<dbReference type="PROSITE" id="PS50016">
    <property type="entry name" value="ZF_PHD_2"/>
    <property type="match status" value="2"/>
</dbReference>
<organism evidence="9 10">
    <name type="scientific">Pisum sativum</name>
    <name type="common">Garden pea</name>
    <name type="synonym">Lathyrus oleraceus</name>
    <dbReference type="NCBI Taxonomy" id="3888"/>
    <lineage>
        <taxon>Eukaryota</taxon>
        <taxon>Viridiplantae</taxon>
        <taxon>Streptophyta</taxon>
        <taxon>Embryophyta</taxon>
        <taxon>Tracheophyta</taxon>
        <taxon>Spermatophyta</taxon>
        <taxon>Magnoliopsida</taxon>
        <taxon>eudicotyledons</taxon>
        <taxon>Gunneridae</taxon>
        <taxon>Pentapetalae</taxon>
        <taxon>rosids</taxon>
        <taxon>fabids</taxon>
        <taxon>Fabales</taxon>
        <taxon>Fabaceae</taxon>
        <taxon>Papilionoideae</taxon>
        <taxon>50 kb inversion clade</taxon>
        <taxon>NPAAA clade</taxon>
        <taxon>Hologalegina</taxon>
        <taxon>IRL clade</taxon>
        <taxon>Fabeae</taxon>
        <taxon>Lathyrus</taxon>
    </lineage>
</organism>
<dbReference type="PANTHER" id="PTHR13793:SF161">
    <property type="entry name" value="PHD-ZINC-FINGER-LIKE DOMAIN PROTEIN"/>
    <property type="match status" value="1"/>
</dbReference>
<feature type="region of interest" description="Disordered" evidence="5">
    <location>
        <begin position="642"/>
        <end position="667"/>
    </location>
</feature>
<feature type="domain" description="PHD-type" evidence="8">
    <location>
        <begin position="1137"/>
        <end position="1246"/>
    </location>
</feature>